<dbReference type="GO" id="GO:0005829">
    <property type="term" value="C:cytosol"/>
    <property type="evidence" value="ECO:0007669"/>
    <property type="project" value="TreeGrafter"/>
</dbReference>
<dbReference type="EMBL" id="CP006934">
    <property type="protein sequence ID" value="AHI53444.1"/>
    <property type="molecule type" value="Genomic_DNA"/>
</dbReference>
<dbReference type="KEGG" id="ssab:SSABA_v1c00320"/>
<keyword evidence="2 5" id="KW-0489">Methyltransferase</keyword>
<evidence type="ECO:0000259" key="4">
    <source>
        <dbReference type="SMART" id="SM00967"/>
    </source>
</evidence>
<dbReference type="InterPro" id="IPR029064">
    <property type="entry name" value="Ribosomal_eL30-like_sf"/>
</dbReference>
<evidence type="ECO:0000313" key="5">
    <source>
        <dbReference type="EMBL" id="AHI53444.1"/>
    </source>
</evidence>
<dbReference type="OrthoDB" id="9794400at2"/>
<feature type="domain" description="RNA 2-O ribose methyltransferase substrate binding" evidence="4">
    <location>
        <begin position="5"/>
        <end position="76"/>
    </location>
</feature>
<dbReference type="GO" id="GO:0003723">
    <property type="term" value="F:RNA binding"/>
    <property type="evidence" value="ECO:0007669"/>
    <property type="project" value="InterPro"/>
</dbReference>
<dbReference type="CDD" id="cd18103">
    <property type="entry name" value="SpoU-like_RlmB"/>
    <property type="match status" value="1"/>
</dbReference>
<dbReference type="SUPFAM" id="SSF75217">
    <property type="entry name" value="alpha/beta knot"/>
    <property type="match status" value="1"/>
</dbReference>
<evidence type="ECO:0000256" key="1">
    <source>
        <dbReference type="ARBA" id="ARBA00007228"/>
    </source>
</evidence>
<dbReference type="InterPro" id="IPR029026">
    <property type="entry name" value="tRNA_m1G_MTases_N"/>
</dbReference>
<protein>
    <submittedName>
        <fullName evidence="5">tRNA/rRNA methyltransferase</fullName>
    </submittedName>
</protein>
<dbReference type="InterPro" id="IPR001537">
    <property type="entry name" value="SpoU_MeTrfase"/>
</dbReference>
<dbReference type="eggNOG" id="COG0566">
    <property type="taxonomic scope" value="Bacteria"/>
</dbReference>
<dbReference type="AlphaFoldDB" id="W6AIB2"/>
<gene>
    <name evidence="5" type="ORF">SSABA_v1c00320</name>
</gene>
<dbReference type="GO" id="GO:0032259">
    <property type="term" value="P:methylation"/>
    <property type="evidence" value="ECO:0007669"/>
    <property type="project" value="UniProtKB-KW"/>
</dbReference>
<organism evidence="5 6">
    <name type="scientific">Spiroplasma sabaudiense Ar-1343</name>
    <dbReference type="NCBI Taxonomy" id="1276257"/>
    <lineage>
        <taxon>Bacteria</taxon>
        <taxon>Bacillati</taxon>
        <taxon>Mycoplasmatota</taxon>
        <taxon>Mollicutes</taxon>
        <taxon>Entomoplasmatales</taxon>
        <taxon>Spiroplasmataceae</taxon>
        <taxon>Spiroplasma</taxon>
    </lineage>
</organism>
<name>W6AIB2_9MOLU</name>
<evidence type="ECO:0000256" key="2">
    <source>
        <dbReference type="ARBA" id="ARBA00022603"/>
    </source>
</evidence>
<dbReference type="PANTHER" id="PTHR46429:SF1">
    <property type="entry name" value="23S RRNA (GUANOSINE-2'-O-)-METHYLTRANSFERASE RLMB"/>
    <property type="match status" value="1"/>
</dbReference>
<dbReference type="InterPro" id="IPR004441">
    <property type="entry name" value="rRNA_MeTrfase_TrmH"/>
</dbReference>
<dbReference type="Gene3D" id="3.40.1280.10">
    <property type="match status" value="1"/>
</dbReference>
<sequence length="242" mass="27349">MQKNYIYGKNATIEFIANFPEKVITVFTTLVDLKSKFQNHPFLTKIVNKDDLDKLLGEKNLTHQGIVLEYKQFNYTPFKDLTTKNLDNKNAFYIILDQIHDPYNFGAIIRSAVLMGVDAIITLDHNQVEITPTVIKASGGTAFHIDVCRVANLGNIIKLLKEEGFWIYSSNLNEDSQNFFNVEFNTKTTLILGNESKGVGDKITKMSDINIHIPTLKVIDSLNVSVAAGIFMFDIARKLQKI</sequence>
<comment type="similarity">
    <text evidence="1">Belongs to the class IV-like SAM-binding methyltransferase superfamily. RNA methyltransferase TrmH family.</text>
</comment>
<dbReference type="PATRIC" id="fig|1276257.3.peg.32"/>
<dbReference type="Pfam" id="PF00588">
    <property type="entry name" value="SpoU_methylase"/>
    <property type="match status" value="1"/>
</dbReference>
<dbReference type="InterPro" id="IPR013123">
    <property type="entry name" value="SpoU_subst-bd"/>
</dbReference>
<dbReference type="PANTHER" id="PTHR46429">
    <property type="entry name" value="23S RRNA (GUANOSINE-2'-O-)-METHYLTRANSFERASE RLMB"/>
    <property type="match status" value="1"/>
</dbReference>
<dbReference type="SMART" id="SM00967">
    <property type="entry name" value="SpoU_sub_bind"/>
    <property type="match status" value="1"/>
</dbReference>
<dbReference type="GO" id="GO:0006396">
    <property type="term" value="P:RNA processing"/>
    <property type="evidence" value="ECO:0007669"/>
    <property type="project" value="InterPro"/>
</dbReference>
<keyword evidence="3 5" id="KW-0808">Transferase</keyword>
<dbReference type="HOGENOM" id="CLU_021322_0_1_14"/>
<dbReference type="GO" id="GO:0008173">
    <property type="term" value="F:RNA methyltransferase activity"/>
    <property type="evidence" value="ECO:0007669"/>
    <property type="project" value="InterPro"/>
</dbReference>
<dbReference type="NCBIfam" id="TIGR00186">
    <property type="entry name" value="rRNA_methyl_3"/>
    <property type="match status" value="1"/>
</dbReference>
<keyword evidence="6" id="KW-1185">Reference proteome</keyword>
<dbReference type="SUPFAM" id="SSF55315">
    <property type="entry name" value="L30e-like"/>
    <property type="match status" value="1"/>
</dbReference>
<dbReference type="RefSeq" id="WP_025250585.1">
    <property type="nucleotide sequence ID" value="NZ_CP006934.1"/>
</dbReference>
<evidence type="ECO:0000313" key="6">
    <source>
        <dbReference type="Proteomes" id="UP000019265"/>
    </source>
</evidence>
<evidence type="ECO:0000256" key="3">
    <source>
        <dbReference type="ARBA" id="ARBA00022679"/>
    </source>
</evidence>
<dbReference type="Pfam" id="PF08032">
    <property type="entry name" value="SpoU_sub_bind"/>
    <property type="match status" value="1"/>
</dbReference>
<reference evidence="5 6" key="1">
    <citation type="journal article" date="2014" name="Genome Biol. Evol.">
        <title>Molecular evolution of the substrate utilization strategies and putative virulence factors in mosquito-associated Spiroplasma species.</title>
        <authorList>
            <person name="Chang T.H."/>
            <person name="Lo W.S."/>
            <person name="Ku C."/>
            <person name="Chen L.L."/>
            <person name="Kuo C.H."/>
        </authorList>
    </citation>
    <scope>NUCLEOTIDE SEQUENCE [LARGE SCALE GENOMIC DNA]</scope>
    <source>
        <strain evidence="5">Ar-1343</strain>
    </source>
</reference>
<accession>W6AIB2</accession>
<dbReference type="STRING" id="1276257.SSABA_v1c00320"/>
<dbReference type="InterPro" id="IPR029028">
    <property type="entry name" value="Alpha/beta_knot_MTases"/>
</dbReference>
<proteinExistence type="inferred from homology"/>
<dbReference type="Proteomes" id="UP000019265">
    <property type="component" value="Chromosome"/>
</dbReference>